<dbReference type="EMBL" id="JAJEPX010000014">
    <property type="protein sequence ID" value="MCC2176721.1"/>
    <property type="molecule type" value="Genomic_DNA"/>
</dbReference>
<comment type="caution">
    <text evidence="1">The sequence shown here is derived from an EMBL/GenBank/DDBJ whole genome shotgun (WGS) entry which is preliminary data.</text>
</comment>
<protein>
    <submittedName>
        <fullName evidence="1">Uncharacterized protein</fullName>
    </submittedName>
</protein>
<dbReference type="Proteomes" id="UP001298753">
    <property type="component" value="Unassembled WGS sequence"/>
</dbReference>
<name>A0AAW4W1B6_9FIRM</name>
<evidence type="ECO:0000313" key="2">
    <source>
        <dbReference type="Proteomes" id="UP001298753"/>
    </source>
</evidence>
<proteinExistence type="predicted"/>
<dbReference type="GeneID" id="98660135"/>
<organism evidence="1 2">
    <name type="scientific">Agathobaculum butyriciproducens</name>
    <dbReference type="NCBI Taxonomy" id="1628085"/>
    <lineage>
        <taxon>Bacteria</taxon>
        <taxon>Bacillati</taxon>
        <taxon>Bacillota</taxon>
        <taxon>Clostridia</taxon>
        <taxon>Eubacteriales</taxon>
        <taxon>Butyricicoccaceae</taxon>
        <taxon>Agathobaculum</taxon>
    </lineage>
</organism>
<gene>
    <name evidence="1" type="ORF">LKD22_06230</name>
</gene>
<reference evidence="1 2" key="1">
    <citation type="submission" date="2021-10" db="EMBL/GenBank/DDBJ databases">
        <title>Anaerobic single-cell dispensing facilitates the cultivation of human gut bacteria.</title>
        <authorList>
            <person name="Afrizal A."/>
        </authorList>
    </citation>
    <scope>NUCLEOTIDE SEQUENCE [LARGE SCALE GENOMIC DNA]</scope>
    <source>
        <strain evidence="1 2">CLA-AA-H270</strain>
    </source>
</reference>
<keyword evidence="2" id="KW-1185">Reference proteome</keyword>
<sequence>MTEPKYLIWSNYSLDYEDWREDLEAEYPELSEQEREEKMYERNGEYLDDERMNLDIQLDKPILVIVDLGLWNGRYSGYKEIKSGNIKDCLSSECDYVTWYVDKLGDMRCDAVHHDGTNHYLYRTYKNGVSDAQIENLKDKIYRGTATRADITRITRRLGDEIGKVYGWDFPKQSLSSVQRDAR</sequence>
<evidence type="ECO:0000313" key="1">
    <source>
        <dbReference type="EMBL" id="MCC2176721.1"/>
    </source>
</evidence>
<dbReference type="RefSeq" id="WP_227600577.1">
    <property type="nucleotide sequence ID" value="NZ_JAJEPX010000014.1"/>
</dbReference>
<accession>A0AAW4W1B6</accession>
<dbReference type="AlphaFoldDB" id="A0AAW4W1B6"/>